<accession>A0A017RYC1</accession>
<dbReference type="NCBIfam" id="TIGR02069">
    <property type="entry name" value="cyanophycinase"/>
    <property type="match status" value="1"/>
</dbReference>
<protein>
    <recommendedName>
        <fullName evidence="5">Cyanophycinase</fullName>
        <ecNumber evidence="4">3.4.15.6</ecNumber>
    </recommendedName>
</protein>
<evidence type="ECO:0000256" key="3">
    <source>
        <dbReference type="ARBA" id="ARBA00006534"/>
    </source>
</evidence>
<name>A0A017RYC1_9CLOT</name>
<comment type="catalytic activity">
    <reaction evidence="1">
        <text>[L-4-(L-arginin-2-N-yl)aspartate](n) + H2O = [L-4-(L-arginin-2-N-yl)aspartate](n-1) + L-4-(L-arginin-2-N-yl)aspartate</text>
        <dbReference type="Rhea" id="RHEA:12845"/>
        <dbReference type="Rhea" id="RHEA-COMP:13728"/>
        <dbReference type="Rhea" id="RHEA-COMP:13734"/>
        <dbReference type="ChEBI" id="CHEBI:15377"/>
        <dbReference type="ChEBI" id="CHEBI:137986"/>
        <dbReference type="ChEBI" id="CHEBI:137991"/>
        <dbReference type="EC" id="3.4.15.6"/>
    </reaction>
</comment>
<dbReference type="InterPro" id="IPR005320">
    <property type="entry name" value="Peptidase_S51"/>
</dbReference>
<dbReference type="InterPro" id="IPR029062">
    <property type="entry name" value="Class_I_gatase-like"/>
</dbReference>
<dbReference type="AlphaFoldDB" id="A0A017RYC1"/>
<evidence type="ECO:0000256" key="9">
    <source>
        <dbReference type="PIRSR" id="PIRSR032067-1"/>
    </source>
</evidence>
<dbReference type="CDD" id="cd03145">
    <property type="entry name" value="GAT1_cyanophycinase"/>
    <property type="match status" value="1"/>
</dbReference>
<dbReference type="PANTHER" id="PTHR36175:SF1">
    <property type="entry name" value="CYANOPHYCINASE"/>
    <property type="match status" value="1"/>
</dbReference>
<dbReference type="Pfam" id="PF03575">
    <property type="entry name" value="Peptidase_S51"/>
    <property type="match status" value="1"/>
</dbReference>
<dbReference type="PIRSF" id="PIRSF032067">
    <property type="entry name" value="Cyanophycinase"/>
    <property type="match status" value="1"/>
</dbReference>
<dbReference type="EC" id="3.4.15.6" evidence="4"/>
<dbReference type="EMBL" id="AZQP01000001">
    <property type="protein sequence ID" value="EYE89783.1"/>
    <property type="molecule type" value="Genomic_DNA"/>
</dbReference>
<evidence type="ECO:0000256" key="7">
    <source>
        <dbReference type="ARBA" id="ARBA00022801"/>
    </source>
</evidence>
<feature type="active site" description="Charge relay system" evidence="9">
    <location>
        <position position="130"/>
    </location>
</feature>
<comment type="function">
    <text evidence="2">Exopeptidase that catalyzes the hydrolytic cleavage of multi-L-arginyl-poly-L-aspartic acid (cyanophycin; a water-insoluble reserve polymer) into aspartate-arginine dipeptides.</text>
</comment>
<dbReference type="RefSeq" id="WP_035377124.1">
    <property type="nucleotide sequence ID" value="NZ_AZQP01000001.1"/>
</dbReference>
<evidence type="ECO:0000256" key="2">
    <source>
        <dbReference type="ARBA" id="ARBA00002039"/>
    </source>
</evidence>
<dbReference type="Gene3D" id="3.40.50.880">
    <property type="match status" value="1"/>
</dbReference>
<sequence length="278" mass="30359">MKKSCGNLIIIGGAEDKEKECEILKEVVKRSGRKKGDFIVLTAATEEPDEVGALYRKTFSRLNLKDIKIIDIKNRADANREDYNRQVQESRCIFFTGGDQLKITSLIGGTAIYTSLKTAYDAGTLIVGTSAGASCLSSTMIVSGIDDESPRKCTIKMAPGLDILRGILIDQHFAQRGRIGRLLNAVAQNPEILGIGIDENTAVSIEESTEFKVLGSGAVTVVDGSSISHTNVSELSPDETLAITDIKLHILPKGYRYDIENRITLHEKKEEGNKNEDN</sequence>
<dbReference type="Proteomes" id="UP000019681">
    <property type="component" value="Unassembled WGS sequence"/>
</dbReference>
<dbReference type="GO" id="GO:0008241">
    <property type="term" value="F:peptidyl-dipeptidase activity"/>
    <property type="evidence" value="ECO:0007669"/>
    <property type="project" value="UniProtKB-EC"/>
</dbReference>
<evidence type="ECO:0000256" key="5">
    <source>
        <dbReference type="ARBA" id="ARBA00015719"/>
    </source>
</evidence>
<keyword evidence="7" id="KW-0378">Hydrolase</keyword>
<comment type="caution">
    <text evidence="10">The sequence shown here is derived from an EMBL/GenBank/DDBJ whole genome shotgun (WGS) entry which is preliminary data.</text>
</comment>
<dbReference type="STRING" id="1403537.Q428_00350"/>
<organism evidence="10 11">
    <name type="scientific">Fervidicella metallireducens AeB</name>
    <dbReference type="NCBI Taxonomy" id="1403537"/>
    <lineage>
        <taxon>Bacteria</taxon>
        <taxon>Bacillati</taxon>
        <taxon>Bacillota</taxon>
        <taxon>Clostridia</taxon>
        <taxon>Eubacteriales</taxon>
        <taxon>Clostridiaceae</taxon>
        <taxon>Fervidicella</taxon>
    </lineage>
</organism>
<dbReference type="GO" id="GO:0008236">
    <property type="term" value="F:serine-type peptidase activity"/>
    <property type="evidence" value="ECO:0007669"/>
    <property type="project" value="UniProtKB-KW"/>
</dbReference>
<dbReference type="InterPro" id="IPR011811">
    <property type="entry name" value="Peptidase_S51_cyanophycinase"/>
</dbReference>
<dbReference type="OrthoDB" id="9799980at2"/>
<dbReference type="SUPFAM" id="SSF52317">
    <property type="entry name" value="Class I glutamine amidotransferase-like"/>
    <property type="match status" value="1"/>
</dbReference>
<dbReference type="GO" id="GO:0006508">
    <property type="term" value="P:proteolysis"/>
    <property type="evidence" value="ECO:0007669"/>
    <property type="project" value="UniProtKB-KW"/>
</dbReference>
<comment type="similarity">
    <text evidence="3">Belongs to the peptidase S51 family.</text>
</comment>
<evidence type="ECO:0000256" key="8">
    <source>
        <dbReference type="ARBA" id="ARBA00022825"/>
    </source>
</evidence>
<feature type="active site" description="Charge relay system" evidence="9">
    <location>
        <position position="199"/>
    </location>
</feature>
<feature type="active site" description="Charge relay system" evidence="9">
    <location>
        <position position="172"/>
    </location>
</feature>
<proteinExistence type="inferred from homology"/>
<evidence type="ECO:0000313" key="10">
    <source>
        <dbReference type="EMBL" id="EYE89783.1"/>
    </source>
</evidence>
<reference evidence="10 11" key="1">
    <citation type="journal article" date="2014" name="Genome Announc.">
        <title>Draft Genome Sequence of Fervidicella metallireducens Strain AeBT, an Iron-Reducing Thermoanaerobe from the Great Artesian Basin.</title>
        <authorList>
            <person name="Patel B.K."/>
        </authorList>
    </citation>
    <scope>NUCLEOTIDE SEQUENCE [LARGE SCALE GENOMIC DNA]</scope>
    <source>
        <strain evidence="10 11">AeB</strain>
    </source>
</reference>
<keyword evidence="11" id="KW-1185">Reference proteome</keyword>
<evidence type="ECO:0000256" key="6">
    <source>
        <dbReference type="ARBA" id="ARBA00022670"/>
    </source>
</evidence>
<keyword evidence="8" id="KW-0720">Serine protease</keyword>
<dbReference type="PANTHER" id="PTHR36175">
    <property type="entry name" value="CYANOPHYCINASE"/>
    <property type="match status" value="1"/>
</dbReference>
<gene>
    <name evidence="10" type="ORF">Q428_00350</name>
</gene>
<keyword evidence="6" id="KW-0645">Protease</keyword>
<evidence type="ECO:0000256" key="1">
    <source>
        <dbReference type="ARBA" id="ARBA00001092"/>
    </source>
</evidence>
<evidence type="ECO:0000256" key="4">
    <source>
        <dbReference type="ARBA" id="ARBA00013115"/>
    </source>
</evidence>
<evidence type="ECO:0000313" key="11">
    <source>
        <dbReference type="Proteomes" id="UP000019681"/>
    </source>
</evidence>